<dbReference type="PANTHER" id="PTHR35040">
    <property type="match status" value="1"/>
</dbReference>
<name>A0A853A3S9_9ACTN</name>
<dbReference type="InterPro" id="IPR021986">
    <property type="entry name" value="Spherulin4"/>
</dbReference>
<dbReference type="PANTHER" id="PTHR35040:SF9">
    <property type="entry name" value="4-LIKE CELL SURFACE PROTEIN, PUTATIVE (AFU_ORTHOLOGUE AFUA_4G14080)-RELATED"/>
    <property type="match status" value="1"/>
</dbReference>
<dbReference type="AlphaFoldDB" id="A0A853A3S9"/>
<evidence type="ECO:0000313" key="2">
    <source>
        <dbReference type="EMBL" id="NYI08130.1"/>
    </source>
</evidence>
<feature type="compositionally biased region" description="Gly residues" evidence="1">
    <location>
        <begin position="1"/>
        <end position="11"/>
    </location>
</feature>
<dbReference type="EMBL" id="JACBZD010000002">
    <property type="protein sequence ID" value="NYI08130.1"/>
    <property type="molecule type" value="Genomic_DNA"/>
</dbReference>
<organism evidence="2 3">
    <name type="scientific">Allostreptomyces psammosilenae</name>
    <dbReference type="NCBI Taxonomy" id="1892865"/>
    <lineage>
        <taxon>Bacteria</taxon>
        <taxon>Bacillati</taxon>
        <taxon>Actinomycetota</taxon>
        <taxon>Actinomycetes</taxon>
        <taxon>Kitasatosporales</taxon>
        <taxon>Streptomycetaceae</taxon>
        <taxon>Allostreptomyces</taxon>
    </lineage>
</organism>
<reference evidence="2 3" key="1">
    <citation type="submission" date="2020-07" db="EMBL/GenBank/DDBJ databases">
        <title>Sequencing the genomes of 1000 actinobacteria strains.</title>
        <authorList>
            <person name="Klenk H.-P."/>
        </authorList>
    </citation>
    <scope>NUCLEOTIDE SEQUENCE [LARGE SCALE GENOMIC DNA]</scope>
    <source>
        <strain evidence="2 3">DSM 42178</strain>
    </source>
</reference>
<dbReference type="Proteomes" id="UP000567795">
    <property type="component" value="Unassembled WGS sequence"/>
</dbReference>
<feature type="region of interest" description="Disordered" evidence="1">
    <location>
        <begin position="1"/>
        <end position="29"/>
    </location>
</feature>
<dbReference type="Pfam" id="PF12138">
    <property type="entry name" value="Spherulin4"/>
    <property type="match status" value="1"/>
</dbReference>
<proteinExistence type="predicted"/>
<evidence type="ECO:0008006" key="4">
    <source>
        <dbReference type="Google" id="ProtNLM"/>
    </source>
</evidence>
<evidence type="ECO:0000313" key="3">
    <source>
        <dbReference type="Proteomes" id="UP000567795"/>
    </source>
</evidence>
<protein>
    <recommendedName>
        <fullName evidence="4">Spherulation-specific family 4</fullName>
    </recommendedName>
</protein>
<sequence length="259" mass="28070">MQGVTAGGGPRPEGPDGLPEAPGDRPGVAAGVPAYVHPLLAPDDWDRLARPGAPLDWVVLNVADGPGTRVDRAYVETVAALRAAGVTVLGYLDTGYGTRPSEELISDAARHLSWYRVDGFFLDQVSSGPERLNRYRGSAGALRALGARELVLNPGVHPHPGYLQVADQVVTFEGPWSAYRWLQAPDWVADHPPERFCHLVYGVPHRYLDAALRMCQWHGAGTALVTDRAGTNPWEGLPGYWDAEERLLAAAPRPREHAI</sequence>
<accession>A0A853A3S9</accession>
<evidence type="ECO:0000256" key="1">
    <source>
        <dbReference type="SAM" id="MobiDB-lite"/>
    </source>
</evidence>
<keyword evidence="3" id="KW-1185">Reference proteome</keyword>
<comment type="caution">
    <text evidence="2">The sequence shown here is derived from an EMBL/GenBank/DDBJ whole genome shotgun (WGS) entry which is preliminary data.</text>
</comment>
<gene>
    <name evidence="2" type="ORF">FHU37_005159</name>
</gene>